<keyword evidence="3" id="KW-1185">Reference proteome</keyword>
<name>A0A858R424_9PROT</name>
<feature type="transmembrane region" description="Helical" evidence="1">
    <location>
        <begin position="42"/>
        <end position="63"/>
    </location>
</feature>
<sequence>MRSATRNAMGVLRLRGQVRRGPVFQPVPTGDWAHLPDFAEHVAGLMLCLPPLFLCGLALWSALDLVLG</sequence>
<dbReference type="Proteomes" id="UP000501891">
    <property type="component" value="Chromosome"/>
</dbReference>
<accession>A0A858R424</accession>
<evidence type="ECO:0000313" key="2">
    <source>
        <dbReference type="EMBL" id="QJE72145.1"/>
    </source>
</evidence>
<keyword evidence="1" id="KW-1133">Transmembrane helix</keyword>
<proteinExistence type="predicted"/>
<reference evidence="2" key="1">
    <citation type="submission" date="2020-04" db="EMBL/GenBank/DDBJ databases">
        <title>A desert anoxygenic phototrophic bacterium fixes CO2 using RubisCO under aerobic conditions.</title>
        <authorList>
            <person name="Tang K."/>
        </authorList>
    </citation>
    <scope>NUCLEOTIDE SEQUENCE [LARGE SCALE GENOMIC DNA]</scope>
    <source>
        <strain evidence="2">MIMtkB3</strain>
    </source>
</reference>
<dbReference type="KEGG" id="acru:HHL28_02620"/>
<evidence type="ECO:0000256" key="1">
    <source>
        <dbReference type="SAM" id="Phobius"/>
    </source>
</evidence>
<protein>
    <submittedName>
        <fullName evidence="2">Uncharacterized protein</fullName>
    </submittedName>
</protein>
<dbReference type="AlphaFoldDB" id="A0A858R424"/>
<evidence type="ECO:0000313" key="3">
    <source>
        <dbReference type="Proteomes" id="UP000501891"/>
    </source>
</evidence>
<dbReference type="EMBL" id="CP051775">
    <property type="protein sequence ID" value="QJE72145.1"/>
    <property type="molecule type" value="Genomic_DNA"/>
</dbReference>
<organism evidence="2 3">
    <name type="scientific">Aerophototrophica crusticola</name>
    <dbReference type="NCBI Taxonomy" id="1709002"/>
    <lineage>
        <taxon>Bacteria</taxon>
        <taxon>Pseudomonadati</taxon>
        <taxon>Pseudomonadota</taxon>
        <taxon>Alphaproteobacteria</taxon>
        <taxon>Rhodospirillales</taxon>
        <taxon>Rhodospirillaceae</taxon>
        <taxon>Aerophototrophica</taxon>
    </lineage>
</organism>
<keyword evidence="1" id="KW-0812">Transmembrane</keyword>
<keyword evidence="1" id="KW-0472">Membrane</keyword>
<gene>
    <name evidence="2" type="ORF">HHL28_02620</name>
</gene>